<dbReference type="InterPro" id="IPR010049">
    <property type="entry name" value="MTA_SAH_Nsdase"/>
</dbReference>
<keyword evidence="7" id="KW-0326">Glycosidase</keyword>
<proteinExistence type="predicted"/>
<evidence type="ECO:0000256" key="4">
    <source>
        <dbReference type="ARBA" id="ARBA00022801"/>
    </source>
</evidence>
<dbReference type="GO" id="GO:0008782">
    <property type="term" value="F:adenosylhomocysteine nucleosidase activity"/>
    <property type="evidence" value="ECO:0007669"/>
    <property type="project" value="UniProtKB-EC"/>
</dbReference>
<gene>
    <name evidence="7" type="primary">mtnN</name>
    <name evidence="7" type="ORF">IAC61_06205</name>
</gene>
<organism evidence="7 8">
    <name type="scientific">Candidatus Alloenteromonas pullistercoris</name>
    <dbReference type="NCBI Taxonomy" id="2840785"/>
    <lineage>
        <taxon>Bacteria</taxon>
        <taxon>Bacillati</taxon>
        <taxon>Bacillota</taxon>
        <taxon>Bacillota incertae sedis</taxon>
        <taxon>Candidatus Alloenteromonas</taxon>
    </lineage>
</organism>
<dbReference type="GO" id="GO:0019284">
    <property type="term" value="P:L-methionine salvage from S-adenosylmethionine"/>
    <property type="evidence" value="ECO:0007669"/>
    <property type="project" value="TreeGrafter"/>
</dbReference>
<sequence>MILIIGENEDAILYLRSRLVDERKEVVFPSLQVYRGRMGNEEAAIASIGIGLPLVAINVDNLLRKYEPYLVFNVGSVGAIKPSLHQGDVLIAERYYAHGIDYSGDGKNVYGQLNGLPPFFVADMGLCASAEKAAYEIGGHYVERGSLLSSDIRIYDDKPVFDDLQRRFAGNSRLTCLDNCSYAIALSCYLHNASLLTVKSVNYESGEESQRLNFRRKGLELMPFVGKVVSAVLLRNSKI</sequence>
<dbReference type="InterPro" id="IPR000845">
    <property type="entry name" value="Nucleoside_phosphorylase_d"/>
</dbReference>
<protein>
    <recommendedName>
        <fullName evidence="2">adenosylhomocysteine nucleosidase</fullName>
        <ecNumber evidence="2">3.2.2.9</ecNumber>
    </recommendedName>
</protein>
<dbReference type="InterPro" id="IPR035994">
    <property type="entry name" value="Nucleoside_phosphorylase_sf"/>
</dbReference>
<evidence type="ECO:0000313" key="8">
    <source>
        <dbReference type="Proteomes" id="UP000823634"/>
    </source>
</evidence>
<accession>A0A9D9DH50</accession>
<evidence type="ECO:0000259" key="6">
    <source>
        <dbReference type="Pfam" id="PF01048"/>
    </source>
</evidence>
<comment type="pathway">
    <text evidence="1">Amino-acid biosynthesis; L-methionine biosynthesis via salvage pathway; S-methyl-5-thio-alpha-D-ribose 1-phosphate from S-methyl-5'-thioadenosine (hydrolase route): step 1/2.</text>
</comment>
<keyword evidence="3" id="KW-0028">Amino-acid biosynthesis</keyword>
<dbReference type="AlphaFoldDB" id="A0A9D9DH50"/>
<dbReference type="GO" id="GO:0019509">
    <property type="term" value="P:L-methionine salvage from methylthioadenosine"/>
    <property type="evidence" value="ECO:0007669"/>
    <property type="project" value="InterPro"/>
</dbReference>
<dbReference type="EMBL" id="JADINA010000039">
    <property type="protein sequence ID" value="MBO8426882.1"/>
    <property type="molecule type" value="Genomic_DNA"/>
</dbReference>
<feature type="domain" description="Nucleoside phosphorylase" evidence="6">
    <location>
        <begin position="2"/>
        <end position="202"/>
    </location>
</feature>
<keyword evidence="4 7" id="KW-0378">Hydrolase</keyword>
<dbReference type="Proteomes" id="UP000823634">
    <property type="component" value="Unassembled WGS sequence"/>
</dbReference>
<evidence type="ECO:0000256" key="1">
    <source>
        <dbReference type="ARBA" id="ARBA00004945"/>
    </source>
</evidence>
<name>A0A9D9DH50_9FIRM</name>
<dbReference type="Pfam" id="PF01048">
    <property type="entry name" value="PNP_UDP_1"/>
    <property type="match status" value="1"/>
</dbReference>
<dbReference type="PANTHER" id="PTHR46832">
    <property type="entry name" value="5'-METHYLTHIOADENOSINE/S-ADENOSYLHOMOCYSTEINE NUCLEOSIDASE"/>
    <property type="match status" value="1"/>
</dbReference>
<dbReference type="GO" id="GO:0009164">
    <property type="term" value="P:nucleoside catabolic process"/>
    <property type="evidence" value="ECO:0007669"/>
    <property type="project" value="InterPro"/>
</dbReference>
<reference evidence="7" key="2">
    <citation type="journal article" date="2021" name="PeerJ">
        <title>Extensive microbial diversity within the chicken gut microbiome revealed by metagenomics and culture.</title>
        <authorList>
            <person name="Gilroy R."/>
            <person name="Ravi A."/>
            <person name="Getino M."/>
            <person name="Pursley I."/>
            <person name="Horton D.L."/>
            <person name="Alikhan N.F."/>
            <person name="Baker D."/>
            <person name="Gharbi K."/>
            <person name="Hall N."/>
            <person name="Watson M."/>
            <person name="Adriaenssens E.M."/>
            <person name="Foster-Nyarko E."/>
            <person name="Jarju S."/>
            <person name="Secka A."/>
            <person name="Antonio M."/>
            <person name="Oren A."/>
            <person name="Chaudhuri R.R."/>
            <person name="La Ragione R."/>
            <person name="Hildebrand F."/>
            <person name="Pallen M.J."/>
        </authorList>
    </citation>
    <scope>NUCLEOTIDE SEQUENCE</scope>
    <source>
        <strain evidence="7">17113</strain>
    </source>
</reference>
<evidence type="ECO:0000256" key="2">
    <source>
        <dbReference type="ARBA" id="ARBA00011974"/>
    </source>
</evidence>
<keyword evidence="5" id="KW-0486">Methionine biosynthesis</keyword>
<dbReference type="PANTHER" id="PTHR46832:SF1">
    <property type="entry name" value="5'-METHYLTHIOADENOSINE_S-ADENOSYLHOMOCYSTEINE NUCLEOSIDASE"/>
    <property type="match status" value="1"/>
</dbReference>
<reference evidence="7" key="1">
    <citation type="submission" date="2020-10" db="EMBL/GenBank/DDBJ databases">
        <authorList>
            <person name="Gilroy R."/>
        </authorList>
    </citation>
    <scope>NUCLEOTIDE SEQUENCE</scope>
    <source>
        <strain evidence="7">17113</strain>
    </source>
</reference>
<evidence type="ECO:0000256" key="3">
    <source>
        <dbReference type="ARBA" id="ARBA00022605"/>
    </source>
</evidence>
<dbReference type="GO" id="GO:0008930">
    <property type="term" value="F:methylthioadenosine nucleosidase activity"/>
    <property type="evidence" value="ECO:0007669"/>
    <property type="project" value="InterPro"/>
</dbReference>
<evidence type="ECO:0000313" key="7">
    <source>
        <dbReference type="EMBL" id="MBO8426882.1"/>
    </source>
</evidence>
<dbReference type="GO" id="GO:0005829">
    <property type="term" value="C:cytosol"/>
    <property type="evidence" value="ECO:0007669"/>
    <property type="project" value="TreeGrafter"/>
</dbReference>
<dbReference type="SUPFAM" id="SSF53167">
    <property type="entry name" value="Purine and uridine phosphorylases"/>
    <property type="match status" value="1"/>
</dbReference>
<evidence type="ECO:0000256" key="5">
    <source>
        <dbReference type="ARBA" id="ARBA00023167"/>
    </source>
</evidence>
<dbReference type="NCBIfam" id="TIGR01704">
    <property type="entry name" value="MTA_SAH-Nsdase"/>
    <property type="match status" value="1"/>
</dbReference>
<dbReference type="EC" id="3.2.2.9" evidence="2"/>
<dbReference type="Gene3D" id="3.40.50.1580">
    <property type="entry name" value="Nucleoside phosphorylase domain"/>
    <property type="match status" value="1"/>
</dbReference>
<comment type="caution">
    <text evidence="7">The sequence shown here is derived from an EMBL/GenBank/DDBJ whole genome shotgun (WGS) entry which is preliminary data.</text>
</comment>